<evidence type="ECO:0000313" key="2">
    <source>
        <dbReference type="Proteomes" id="UP000030645"/>
    </source>
</evidence>
<evidence type="ECO:0000313" key="1">
    <source>
        <dbReference type="EMBL" id="EXB39289.1"/>
    </source>
</evidence>
<dbReference type="AlphaFoldDB" id="W9QKF6"/>
<gene>
    <name evidence="1" type="ORF">L484_024984</name>
</gene>
<keyword evidence="2" id="KW-1185">Reference proteome</keyword>
<protein>
    <submittedName>
        <fullName evidence="1">Uncharacterized protein</fullName>
    </submittedName>
</protein>
<organism evidence="1 2">
    <name type="scientific">Morus notabilis</name>
    <dbReference type="NCBI Taxonomy" id="981085"/>
    <lineage>
        <taxon>Eukaryota</taxon>
        <taxon>Viridiplantae</taxon>
        <taxon>Streptophyta</taxon>
        <taxon>Embryophyta</taxon>
        <taxon>Tracheophyta</taxon>
        <taxon>Spermatophyta</taxon>
        <taxon>Magnoliopsida</taxon>
        <taxon>eudicotyledons</taxon>
        <taxon>Gunneridae</taxon>
        <taxon>Pentapetalae</taxon>
        <taxon>rosids</taxon>
        <taxon>fabids</taxon>
        <taxon>Rosales</taxon>
        <taxon>Moraceae</taxon>
        <taxon>Moreae</taxon>
        <taxon>Morus</taxon>
    </lineage>
</organism>
<dbReference type="Proteomes" id="UP000030645">
    <property type="component" value="Unassembled WGS sequence"/>
</dbReference>
<sequence>MTFSGITDYISPPLLRPNEFNLHQTRMQCCFCMIQSTGCVIERDTNIEIQIFRPKPLCFRSTSTSYHKKPLQRLRARSQRERMRKRERDQRLLFASFLVVEEKRFNHLPRALPENDERKAWVFSDWEESTIEARPNSA</sequence>
<proteinExistence type="predicted"/>
<reference evidence="2" key="1">
    <citation type="submission" date="2013-01" db="EMBL/GenBank/DDBJ databases">
        <title>Draft Genome Sequence of a Mulberry Tree, Morus notabilis C.K. Schneid.</title>
        <authorList>
            <person name="He N."/>
            <person name="Zhao S."/>
        </authorList>
    </citation>
    <scope>NUCLEOTIDE SEQUENCE</scope>
</reference>
<accession>W9QKF6</accession>
<dbReference type="EMBL" id="KE343721">
    <property type="protein sequence ID" value="EXB39289.1"/>
    <property type="molecule type" value="Genomic_DNA"/>
</dbReference>
<name>W9QKF6_9ROSA</name>